<dbReference type="GO" id="GO:0005615">
    <property type="term" value="C:extracellular space"/>
    <property type="evidence" value="ECO:0007669"/>
    <property type="project" value="TreeGrafter"/>
</dbReference>
<evidence type="ECO:0000256" key="1">
    <source>
        <dbReference type="ARBA" id="ARBA00004613"/>
    </source>
</evidence>
<evidence type="ECO:0000313" key="8">
    <source>
        <dbReference type="Ensembl" id="ENSZLMP00000009126.1"/>
    </source>
</evidence>
<dbReference type="Ensembl" id="ENSZLMT00000009378.1">
    <property type="protein sequence ID" value="ENSZLMP00000009126.1"/>
    <property type="gene ID" value="ENSZLMG00000006420.1"/>
</dbReference>
<dbReference type="Proteomes" id="UP000694401">
    <property type="component" value="Unassembled WGS sequence"/>
</dbReference>
<dbReference type="GO" id="GO:0005604">
    <property type="term" value="C:basement membrane"/>
    <property type="evidence" value="ECO:0007669"/>
    <property type="project" value="TreeGrafter"/>
</dbReference>
<dbReference type="AlphaFoldDB" id="A0A8D2P440"/>
<protein>
    <recommendedName>
        <fullName evidence="7">Thyroglobulin type-1 domain-containing protein</fullName>
    </recommendedName>
</protein>
<dbReference type="PANTHER" id="PTHR12352:SF3">
    <property type="entry name" value="NIDOGEN-2"/>
    <property type="match status" value="1"/>
</dbReference>
<keyword evidence="9" id="KW-1185">Reference proteome</keyword>
<dbReference type="GO" id="GO:0007160">
    <property type="term" value="P:cell-matrix adhesion"/>
    <property type="evidence" value="ECO:0007669"/>
    <property type="project" value="TreeGrafter"/>
</dbReference>
<sequence length="92" mass="10136">TGPCSRWRQSLLEHYGGSPRGDQYVPQCDPSGDFTPLQCHGDSGYCWCVEQSGREIPGTRSEPGTTPPCKRAQRPQSHPVPHQVWSPGDDTT</sequence>
<comment type="subcellular location">
    <subcellularLocation>
        <location evidence="1">Secreted</location>
    </subcellularLocation>
</comment>
<accession>A0A8D2P440</accession>
<feature type="region of interest" description="Disordered" evidence="6">
    <location>
        <begin position="55"/>
        <end position="92"/>
    </location>
</feature>
<feature type="disulfide bond" evidence="5">
    <location>
        <begin position="39"/>
        <end position="46"/>
    </location>
</feature>
<dbReference type="CDD" id="cd00191">
    <property type="entry name" value="TY"/>
    <property type="match status" value="1"/>
</dbReference>
<evidence type="ECO:0000259" key="7">
    <source>
        <dbReference type="PROSITE" id="PS51162"/>
    </source>
</evidence>
<dbReference type="InterPro" id="IPR036857">
    <property type="entry name" value="Thyroglobulin_1_sf"/>
</dbReference>
<evidence type="ECO:0000313" key="9">
    <source>
        <dbReference type="Proteomes" id="UP000694401"/>
    </source>
</evidence>
<proteinExistence type="predicted"/>
<dbReference type="Pfam" id="PF00086">
    <property type="entry name" value="Thyroglobulin_1"/>
    <property type="match status" value="1"/>
</dbReference>
<feature type="domain" description="Thyroglobulin type-1" evidence="7">
    <location>
        <begin position="1"/>
        <end position="69"/>
    </location>
</feature>
<dbReference type="SMART" id="SM00211">
    <property type="entry name" value="TY"/>
    <property type="match status" value="1"/>
</dbReference>
<evidence type="ECO:0000256" key="5">
    <source>
        <dbReference type="PROSITE-ProRule" id="PRU00500"/>
    </source>
</evidence>
<reference evidence="8" key="2">
    <citation type="submission" date="2025-09" db="UniProtKB">
        <authorList>
            <consortium name="Ensembl"/>
        </authorList>
    </citation>
    <scope>IDENTIFICATION</scope>
</reference>
<dbReference type="InterPro" id="IPR051950">
    <property type="entry name" value="Dev_reg/Prot_inhib"/>
</dbReference>
<name>A0A8D2P440_ZOSLA</name>
<dbReference type="InterPro" id="IPR000716">
    <property type="entry name" value="Thyroglobulin_1"/>
</dbReference>
<organism evidence="8 9">
    <name type="scientific">Zosterops lateralis melanops</name>
    <dbReference type="NCBI Taxonomy" id="1220523"/>
    <lineage>
        <taxon>Eukaryota</taxon>
        <taxon>Metazoa</taxon>
        <taxon>Chordata</taxon>
        <taxon>Craniata</taxon>
        <taxon>Vertebrata</taxon>
        <taxon>Euteleostomi</taxon>
        <taxon>Archelosauria</taxon>
        <taxon>Archosauria</taxon>
        <taxon>Dinosauria</taxon>
        <taxon>Saurischia</taxon>
        <taxon>Theropoda</taxon>
        <taxon>Coelurosauria</taxon>
        <taxon>Aves</taxon>
        <taxon>Neognathae</taxon>
        <taxon>Neoaves</taxon>
        <taxon>Telluraves</taxon>
        <taxon>Australaves</taxon>
        <taxon>Passeriformes</taxon>
        <taxon>Sylvioidea</taxon>
        <taxon>Zosteropidae</taxon>
        <taxon>Zosterops</taxon>
    </lineage>
</organism>
<evidence type="ECO:0000256" key="6">
    <source>
        <dbReference type="SAM" id="MobiDB-lite"/>
    </source>
</evidence>
<keyword evidence="4 5" id="KW-1015">Disulfide bond</keyword>
<reference evidence="8" key="1">
    <citation type="submission" date="2025-08" db="UniProtKB">
        <authorList>
            <consortium name="Ensembl"/>
        </authorList>
    </citation>
    <scope>IDENTIFICATION</scope>
</reference>
<dbReference type="PROSITE" id="PS51162">
    <property type="entry name" value="THYROGLOBULIN_1_2"/>
    <property type="match status" value="1"/>
</dbReference>
<evidence type="ECO:0000256" key="2">
    <source>
        <dbReference type="ARBA" id="ARBA00022525"/>
    </source>
</evidence>
<dbReference type="PANTHER" id="PTHR12352">
    <property type="entry name" value="SECRETED MODULAR CALCIUM-BINDING PROTEIN"/>
    <property type="match status" value="1"/>
</dbReference>
<dbReference type="Gene3D" id="4.10.800.10">
    <property type="entry name" value="Thyroglobulin type-1"/>
    <property type="match status" value="1"/>
</dbReference>
<dbReference type="SUPFAM" id="SSF57610">
    <property type="entry name" value="Thyroglobulin type-1 domain"/>
    <property type="match status" value="1"/>
</dbReference>
<comment type="caution">
    <text evidence="5">Lacks conserved residue(s) required for the propagation of feature annotation.</text>
</comment>
<evidence type="ECO:0000256" key="3">
    <source>
        <dbReference type="ARBA" id="ARBA00022737"/>
    </source>
</evidence>
<keyword evidence="2" id="KW-0964">Secreted</keyword>
<evidence type="ECO:0000256" key="4">
    <source>
        <dbReference type="ARBA" id="ARBA00023157"/>
    </source>
</evidence>
<keyword evidence="3" id="KW-0677">Repeat</keyword>
<dbReference type="PROSITE" id="PS00484">
    <property type="entry name" value="THYROGLOBULIN_1_1"/>
    <property type="match status" value="1"/>
</dbReference>